<dbReference type="EMBL" id="CAQQ02027701">
    <property type="status" value="NOT_ANNOTATED_CDS"/>
    <property type="molecule type" value="Genomic_DNA"/>
</dbReference>
<reference evidence="1" key="2">
    <citation type="submission" date="2015-06" db="UniProtKB">
        <authorList>
            <consortium name="EnsemblMetazoa"/>
        </authorList>
    </citation>
    <scope>IDENTIFICATION</scope>
</reference>
<keyword evidence="2" id="KW-1185">Reference proteome</keyword>
<proteinExistence type="predicted"/>
<dbReference type="STRING" id="36166.T1GE97"/>
<sequence length="182" mass="21014">MFLDMVSRNEGYMQRKAPRVFPLHIFEVGGNIPLPRSKTELQGMLRNNKAIPFHKKDCVNCNNVPKAKEWVASIETGNLGVFLITKRKGSYVHWEPIYIGTNTDPHYDERLGDTKVQNYALCLLDYEFHLLNNAFLIHKSDGSLRKYDFKAKMLMEKENLLIKKTITAEVDLLFGSREGCYV</sequence>
<reference evidence="2" key="1">
    <citation type="submission" date="2013-02" db="EMBL/GenBank/DDBJ databases">
        <authorList>
            <person name="Hughes D."/>
        </authorList>
    </citation>
    <scope>NUCLEOTIDE SEQUENCE</scope>
    <source>
        <strain>Durham</strain>
        <strain evidence="2">NC isolate 2 -- Noor lab</strain>
    </source>
</reference>
<dbReference type="HOGENOM" id="CLU_019238_2_0_1"/>
<name>T1GE97_MEGSC</name>
<evidence type="ECO:0000313" key="1">
    <source>
        <dbReference type="EnsemblMetazoa" id="MESCA001655-PA"/>
    </source>
</evidence>
<accession>T1GE97</accession>
<dbReference type="PANTHER" id="PTHR47412:SF1">
    <property type="entry name" value="FI01434P-RELATED"/>
    <property type="match status" value="1"/>
</dbReference>
<dbReference type="AlphaFoldDB" id="T1GE97"/>
<dbReference type="Pfam" id="PF13896">
    <property type="entry name" value="Glyco_transf_49"/>
    <property type="match status" value="1"/>
</dbReference>
<dbReference type="Proteomes" id="UP000015102">
    <property type="component" value="Unassembled WGS sequence"/>
</dbReference>
<evidence type="ECO:0000313" key="2">
    <source>
        <dbReference type="Proteomes" id="UP000015102"/>
    </source>
</evidence>
<protein>
    <submittedName>
        <fullName evidence="1">Uncharacterized protein</fullName>
    </submittedName>
</protein>
<dbReference type="PANTHER" id="PTHR47412">
    <property type="entry name" value="FI01434P-RELATED"/>
    <property type="match status" value="1"/>
</dbReference>
<dbReference type="EnsemblMetazoa" id="MESCA001655-RA">
    <property type="protein sequence ID" value="MESCA001655-PA"/>
    <property type="gene ID" value="MESCA001655"/>
</dbReference>
<organism evidence="1 2">
    <name type="scientific">Megaselia scalaris</name>
    <name type="common">Humpbacked fly</name>
    <name type="synonym">Phora scalaris</name>
    <dbReference type="NCBI Taxonomy" id="36166"/>
    <lineage>
        <taxon>Eukaryota</taxon>
        <taxon>Metazoa</taxon>
        <taxon>Ecdysozoa</taxon>
        <taxon>Arthropoda</taxon>
        <taxon>Hexapoda</taxon>
        <taxon>Insecta</taxon>
        <taxon>Pterygota</taxon>
        <taxon>Neoptera</taxon>
        <taxon>Endopterygota</taxon>
        <taxon>Diptera</taxon>
        <taxon>Brachycera</taxon>
        <taxon>Muscomorpha</taxon>
        <taxon>Platypezoidea</taxon>
        <taxon>Phoridae</taxon>
        <taxon>Megaseliini</taxon>
        <taxon>Megaselia</taxon>
    </lineage>
</organism>